<keyword evidence="2" id="KW-1185">Reference proteome</keyword>
<evidence type="ECO:0000313" key="1">
    <source>
        <dbReference type="EMBL" id="BBE49903.1"/>
    </source>
</evidence>
<accession>A0A2Z6G931</accession>
<dbReference type="STRING" id="1188319.OYT1_00421"/>
<dbReference type="AlphaFoldDB" id="A0A2Z6G931"/>
<sequence>MDKKIILGVVGLIAVTITLLLALPDNSVSTPDTLPWHITHPTPDTTRVFGVTLGVASLAEAEKQFKEEAEISLFKPQDGEMSVEAFIEEINFNGLKAKLVLTVALSAEEMTGMFNRGLRMNSTGSGKRITLAPDDLETVRKSTVVSLTYLPNVRLEESILAKRFGEPAERILETKNGVTHWLYPQHGLDIILGGKEKPVLQYLPPKNFALLRTPLLTNGEVVK</sequence>
<name>A0A2Z6G931_9PROT</name>
<dbReference type="Proteomes" id="UP000033070">
    <property type="component" value="Chromosome"/>
</dbReference>
<reference evidence="1 2" key="1">
    <citation type="submission" date="2018-06" db="EMBL/GenBank/DDBJ databases">
        <title>OYT1 Genome Sequencing.</title>
        <authorList>
            <person name="Kato S."/>
            <person name="Itoh T."/>
            <person name="Ohkuma M."/>
        </authorList>
    </citation>
    <scope>NUCLEOTIDE SEQUENCE [LARGE SCALE GENOMIC DNA]</scope>
    <source>
        <strain evidence="1 2">OYT1</strain>
    </source>
</reference>
<dbReference type="RefSeq" id="WP_062625650.1">
    <property type="nucleotide sequence ID" value="NZ_AP018738.1"/>
</dbReference>
<dbReference type="KEGG" id="fam:OYT1_ch0330"/>
<dbReference type="EMBL" id="AP018738">
    <property type="protein sequence ID" value="BBE49903.1"/>
    <property type="molecule type" value="Genomic_DNA"/>
</dbReference>
<proteinExistence type="predicted"/>
<organism evidence="1 2">
    <name type="scientific">Ferriphaselus amnicola</name>
    <dbReference type="NCBI Taxonomy" id="1188319"/>
    <lineage>
        <taxon>Bacteria</taxon>
        <taxon>Pseudomonadati</taxon>
        <taxon>Pseudomonadota</taxon>
        <taxon>Betaproteobacteria</taxon>
        <taxon>Nitrosomonadales</taxon>
        <taxon>Gallionellaceae</taxon>
        <taxon>Ferriphaselus</taxon>
    </lineage>
</organism>
<protein>
    <submittedName>
        <fullName evidence="1">Uncharacterized protein</fullName>
    </submittedName>
</protein>
<evidence type="ECO:0000313" key="2">
    <source>
        <dbReference type="Proteomes" id="UP000033070"/>
    </source>
</evidence>
<gene>
    <name evidence="1" type="ORF">OYT1_ch0330</name>
</gene>
<dbReference type="OrthoDB" id="7057085at2"/>